<protein>
    <submittedName>
        <fullName evidence="1">Uncharacterized protein</fullName>
    </submittedName>
</protein>
<proteinExistence type="predicted"/>
<evidence type="ECO:0000313" key="2">
    <source>
        <dbReference type="Proteomes" id="UP001194468"/>
    </source>
</evidence>
<comment type="caution">
    <text evidence="1">The sequence shown here is derived from an EMBL/GenBank/DDBJ whole genome shotgun (WGS) entry which is preliminary data.</text>
</comment>
<accession>A0AAD4G5X8</accession>
<dbReference type="AlphaFoldDB" id="A0AAD4G5X8"/>
<organism evidence="1 2">
    <name type="scientific">Boletus edulis BED1</name>
    <dbReference type="NCBI Taxonomy" id="1328754"/>
    <lineage>
        <taxon>Eukaryota</taxon>
        <taxon>Fungi</taxon>
        <taxon>Dikarya</taxon>
        <taxon>Basidiomycota</taxon>
        <taxon>Agaricomycotina</taxon>
        <taxon>Agaricomycetes</taxon>
        <taxon>Agaricomycetidae</taxon>
        <taxon>Boletales</taxon>
        <taxon>Boletineae</taxon>
        <taxon>Boletaceae</taxon>
        <taxon>Boletoideae</taxon>
        <taxon>Boletus</taxon>
    </lineage>
</organism>
<keyword evidence="2" id="KW-1185">Reference proteome</keyword>
<reference evidence="1" key="2">
    <citation type="journal article" date="2020" name="Nat. Commun.">
        <title>Large-scale genome sequencing of mycorrhizal fungi provides insights into the early evolution of symbiotic traits.</title>
        <authorList>
            <person name="Miyauchi S."/>
            <person name="Kiss E."/>
            <person name="Kuo A."/>
            <person name="Drula E."/>
            <person name="Kohler A."/>
            <person name="Sanchez-Garcia M."/>
            <person name="Morin E."/>
            <person name="Andreopoulos B."/>
            <person name="Barry K.W."/>
            <person name="Bonito G."/>
            <person name="Buee M."/>
            <person name="Carver A."/>
            <person name="Chen C."/>
            <person name="Cichocki N."/>
            <person name="Clum A."/>
            <person name="Culley D."/>
            <person name="Crous P.W."/>
            <person name="Fauchery L."/>
            <person name="Girlanda M."/>
            <person name="Hayes R.D."/>
            <person name="Keri Z."/>
            <person name="LaButti K."/>
            <person name="Lipzen A."/>
            <person name="Lombard V."/>
            <person name="Magnuson J."/>
            <person name="Maillard F."/>
            <person name="Murat C."/>
            <person name="Nolan M."/>
            <person name="Ohm R.A."/>
            <person name="Pangilinan J."/>
            <person name="Pereira M.F."/>
            <person name="Perotto S."/>
            <person name="Peter M."/>
            <person name="Pfister S."/>
            <person name="Riley R."/>
            <person name="Sitrit Y."/>
            <person name="Stielow J.B."/>
            <person name="Szollosi G."/>
            <person name="Zifcakova L."/>
            <person name="Stursova M."/>
            <person name="Spatafora J.W."/>
            <person name="Tedersoo L."/>
            <person name="Vaario L.M."/>
            <person name="Yamada A."/>
            <person name="Yan M."/>
            <person name="Wang P."/>
            <person name="Xu J."/>
            <person name="Bruns T."/>
            <person name="Baldrian P."/>
            <person name="Vilgalys R."/>
            <person name="Dunand C."/>
            <person name="Henrissat B."/>
            <person name="Grigoriev I.V."/>
            <person name="Hibbett D."/>
            <person name="Nagy L.G."/>
            <person name="Martin F.M."/>
        </authorList>
    </citation>
    <scope>NUCLEOTIDE SEQUENCE</scope>
    <source>
        <strain evidence="1">BED1</strain>
    </source>
</reference>
<dbReference type="Proteomes" id="UP001194468">
    <property type="component" value="Unassembled WGS sequence"/>
</dbReference>
<evidence type="ECO:0000313" key="1">
    <source>
        <dbReference type="EMBL" id="KAF8415929.1"/>
    </source>
</evidence>
<reference evidence="1" key="1">
    <citation type="submission" date="2019-10" db="EMBL/GenBank/DDBJ databases">
        <authorList>
            <consortium name="DOE Joint Genome Institute"/>
            <person name="Kuo A."/>
            <person name="Miyauchi S."/>
            <person name="Kiss E."/>
            <person name="Drula E."/>
            <person name="Kohler A."/>
            <person name="Sanchez-Garcia M."/>
            <person name="Andreopoulos B."/>
            <person name="Barry K.W."/>
            <person name="Bonito G."/>
            <person name="Buee M."/>
            <person name="Carver A."/>
            <person name="Chen C."/>
            <person name="Cichocki N."/>
            <person name="Clum A."/>
            <person name="Culley D."/>
            <person name="Crous P.W."/>
            <person name="Fauchery L."/>
            <person name="Girlanda M."/>
            <person name="Hayes R."/>
            <person name="Keri Z."/>
            <person name="LaButti K."/>
            <person name="Lipzen A."/>
            <person name="Lombard V."/>
            <person name="Magnuson J."/>
            <person name="Maillard F."/>
            <person name="Morin E."/>
            <person name="Murat C."/>
            <person name="Nolan M."/>
            <person name="Ohm R."/>
            <person name="Pangilinan J."/>
            <person name="Pereira M."/>
            <person name="Perotto S."/>
            <person name="Peter M."/>
            <person name="Riley R."/>
            <person name="Sitrit Y."/>
            <person name="Stielow B."/>
            <person name="Szollosi G."/>
            <person name="Zifcakova L."/>
            <person name="Stursova M."/>
            <person name="Spatafora J.W."/>
            <person name="Tedersoo L."/>
            <person name="Vaario L.-M."/>
            <person name="Yamada A."/>
            <person name="Yan M."/>
            <person name="Wang P."/>
            <person name="Xu J."/>
            <person name="Bruns T."/>
            <person name="Baldrian P."/>
            <person name="Vilgalys R."/>
            <person name="Henrissat B."/>
            <person name="Grigoriev I.V."/>
            <person name="Hibbett D."/>
            <person name="Nagy L.G."/>
            <person name="Martin F.M."/>
        </authorList>
    </citation>
    <scope>NUCLEOTIDE SEQUENCE</scope>
    <source>
        <strain evidence="1">BED1</strain>
    </source>
</reference>
<name>A0AAD4G5X8_BOLED</name>
<gene>
    <name evidence="1" type="ORF">L210DRAFT_988120</name>
</gene>
<dbReference type="EMBL" id="WHUW01000282">
    <property type="protein sequence ID" value="KAF8415929.1"/>
    <property type="molecule type" value="Genomic_DNA"/>
</dbReference>
<sequence>MYAVSQGTRQDVKIFPVVDLTCVMQVILICGGRVTPDTVALTLRAHEKPRRRSAWRVLDNIEEPIPRYSVADNEEVEDWAGTASEFFLTDILICMEQLGQI</sequence>